<sequence length="208" mass="24232">MADEIHALNKNEIQDIDYDTYFGEMDLSDEEKEDRKKLAEKFEKIFVMLFALLSGKEETEITTIVKEFIIRYESIATQYCKAKKTPSYITDYARYIVNEVVDATTQNTEVEYFTSQKRAKNVAANEANAVGNYRLQAEMVKQGYKTKEWRSKEDSHVRPTHADVDRKRIDIFEPFEVGNSLMMFPKDHSLGARVKEIAGCRCSLKYYK</sequence>
<evidence type="ECO:0000259" key="1">
    <source>
        <dbReference type="Pfam" id="PF04233"/>
    </source>
</evidence>
<organism evidence="2">
    <name type="scientific">virus sp. ctReX5</name>
    <dbReference type="NCBI Taxonomy" id="2825818"/>
    <lineage>
        <taxon>Viruses</taxon>
    </lineage>
</organism>
<dbReference type="Pfam" id="PF04233">
    <property type="entry name" value="Phage_Mu_F"/>
    <property type="match status" value="1"/>
</dbReference>
<proteinExistence type="predicted"/>
<dbReference type="EMBL" id="BK059114">
    <property type="protein sequence ID" value="DAE31946.1"/>
    <property type="molecule type" value="Genomic_DNA"/>
</dbReference>
<evidence type="ECO:0000313" key="2">
    <source>
        <dbReference type="EMBL" id="DAE31946.1"/>
    </source>
</evidence>
<protein>
    <submittedName>
        <fullName evidence="2">Minor capsid component</fullName>
    </submittedName>
</protein>
<name>A0A8S5RLF5_9VIRU</name>
<reference evidence="2" key="1">
    <citation type="journal article" date="2021" name="Proc. Natl. Acad. Sci. U.S.A.">
        <title>A Catalog of Tens of Thousands of Viruses from Human Metagenomes Reveals Hidden Associations with Chronic Diseases.</title>
        <authorList>
            <person name="Tisza M.J."/>
            <person name="Buck C.B."/>
        </authorList>
    </citation>
    <scope>NUCLEOTIDE SEQUENCE</scope>
    <source>
        <strain evidence="2">CtReX5</strain>
    </source>
</reference>
<dbReference type="InterPro" id="IPR006528">
    <property type="entry name" value="Phage_head_morphogenesis_dom"/>
</dbReference>
<feature type="domain" description="Phage head morphogenesis" evidence="1">
    <location>
        <begin position="111"/>
        <end position="204"/>
    </location>
</feature>
<accession>A0A8S5RLF5</accession>